<feature type="domain" description="SH3" evidence="4">
    <location>
        <begin position="2"/>
        <end position="66"/>
    </location>
</feature>
<dbReference type="AlphaFoldDB" id="A0A167ZEW7"/>
<proteinExistence type="predicted"/>
<dbReference type="InterPro" id="IPR050670">
    <property type="entry name" value="STAM"/>
</dbReference>
<feature type="region of interest" description="Disordered" evidence="3">
    <location>
        <begin position="491"/>
        <end position="880"/>
    </location>
</feature>
<feature type="compositionally biased region" description="Low complexity" evidence="3">
    <location>
        <begin position="130"/>
        <end position="156"/>
    </location>
</feature>
<dbReference type="SMART" id="SM00326">
    <property type="entry name" value="SH3"/>
    <property type="match status" value="1"/>
</dbReference>
<dbReference type="EMBL" id="AZGY01000015">
    <property type="protein sequence ID" value="KZZ92569.1"/>
    <property type="molecule type" value="Genomic_DNA"/>
</dbReference>
<reference evidence="5 6" key="1">
    <citation type="journal article" date="2016" name="Genome Biol. Evol.">
        <title>Divergent and convergent evolution of fungal pathogenicity.</title>
        <authorList>
            <person name="Shang Y."/>
            <person name="Xiao G."/>
            <person name="Zheng P."/>
            <person name="Cen K."/>
            <person name="Zhan S."/>
            <person name="Wang C."/>
        </authorList>
    </citation>
    <scope>NUCLEOTIDE SEQUENCE [LARGE SCALE GENOMIC DNA]</scope>
    <source>
        <strain evidence="5 6">RCEF 2490</strain>
    </source>
</reference>
<name>A0A167ZEW7_9HYPO</name>
<evidence type="ECO:0000259" key="4">
    <source>
        <dbReference type="PROSITE" id="PS50002"/>
    </source>
</evidence>
<evidence type="ECO:0000256" key="3">
    <source>
        <dbReference type="SAM" id="MobiDB-lite"/>
    </source>
</evidence>
<feature type="compositionally biased region" description="Basic and acidic residues" evidence="3">
    <location>
        <begin position="239"/>
        <end position="261"/>
    </location>
</feature>
<dbReference type="Pfam" id="PF00018">
    <property type="entry name" value="SH3_1"/>
    <property type="match status" value="1"/>
</dbReference>
<feature type="compositionally biased region" description="Pro residues" evidence="3">
    <location>
        <begin position="702"/>
        <end position="728"/>
    </location>
</feature>
<feature type="compositionally biased region" description="Basic and acidic residues" evidence="3">
    <location>
        <begin position="773"/>
        <end position="786"/>
    </location>
</feature>
<dbReference type="InterPro" id="IPR001452">
    <property type="entry name" value="SH3_domain"/>
</dbReference>
<feature type="compositionally biased region" description="Acidic residues" evidence="3">
    <location>
        <begin position="750"/>
        <end position="766"/>
    </location>
</feature>
<feature type="compositionally biased region" description="Acidic residues" evidence="3">
    <location>
        <begin position="403"/>
        <end position="415"/>
    </location>
</feature>
<dbReference type="InterPro" id="IPR036028">
    <property type="entry name" value="SH3-like_dom_sf"/>
</dbReference>
<evidence type="ECO:0000256" key="2">
    <source>
        <dbReference type="PROSITE-ProRule" id="PRU00192"/>
    </source>
</evidence>
<dbReference type="InterPro" id="IPR057402">
    <property type="entry name" value="AIM3_BBC1_C"/>
</dbReference>
<dbReference type="STRING" id="1081109.A0A167ZEW7"/>
<sequence>MAASFRVKALYEYSSPHEDDLNFGIGQIITVTEEEDDEWYCGQYLDDQGIKREGIFPRNFVEKFEPTAPPRPTRARPKKEPEAPQHEDDDNTSIPAPPDPTEKTTTVDETEKESVPTSSNVPPAAERTVPAIPTSAPTKPAPAAAASAKSPTVADASSTSARPAESSGQKPKPAPPPVSEKPLSNSFKDRIAAFNKPAAPPIAPFKPSSLGGGGGGPSGFVKKSFVAPPPSRDAYIPISREKPPPPTVYRREEDPEIKEQEAETLDQAERAGLVPADQPQQGDDEDQPKPTSLKERIALLQKQQMEQAQRHAEAAAKKEKPKKPQKKKTEAAGPGEDDAADTEGRRSLSTEHIDSAEVESRASIDGLQESGFPNRRRNLKGPIADEFHDGNEADMSGAGDTTEGQDDTTEREDGEEVSRHARRMPTGSHAAPAATQHDVRQQAAEPGDEVKQADDEEEDEDDDVDPEARRKAELRARMAKMSGGMGFHGMFGAPMSPVGPAASEKRISKAAETSGIDEEAEDAASNRVAPPVFTPMALPGMGNTLTSSRSRQDKGQANEDEVDDGSIPSSSSKTAPPPIPTRVAAKSHTSDDEEEDEVTTPAPISGAISVRPDIGPPPIPGGRPPPPSIPKDSARAPPPPPPAELKSPTDGSESDDELSGGAKDKDLEQAGLRSARSPPLSPRVEGSLPSSPPTSSGKRNSRPPPPIPVMTPGLPPATGRPPPPPPPGQMSRQTTADTVVATPTRPPQAGEEDDEEITEYEGDYDTDIGSSVPHKDALKAHIREPSLEESTIKSPTRDAPPGAPPPIPSAAAPRAIPPPIPSQPPPENKRRSVDAPRAAPPPPPAKDAPSLTQNMDDYDPYNHSATPGPPPMGPNYGMRTPKIDEDYAYFPDAAATAALSSPERRAPPTAPPARPSNKQSLDLPRRSTSNKRSMDMHRPSVESDFIANDVDLSAQSVWWKQANQVPPVFEGRKDVHIESEETTTTNQGAKTVITRDIFVLFQDYSQTIVTVRFDPYNATDAEMEQRHEPPPRTLRQDQMEEYYDQFGRQISNAANSRKDTVVGDGTPQGFVMELLRPLSGALPPVGTRSYGALVYANMANASTQQQDVIRAGDIISFRNAKFQGKHGPMHAKYSAEVGRPDHVAVVAEWDGTKKKVRAWEQGRENKKIKMESYKLDDLRSGEVKIWRVVPRTWVGWSIQR</sequence>
<feature type="compositionally biased region" description="Acidic residues" evidence="3">
    <location>
        <begin position="454"/>
        <end position="465"/>
    </location>
</feature>
<evidence type="ECO:0000256" key="1">
    <source>
        <dbReference type="ARBA" id="ARBA00022443"/>
    </source>
</evidence>
<keyword evidence="1 2" id="KW-0728">SH3 domain</keyword>
<keyword evidence="6" id="KW-1185">Reference proteome</keyword>
<feature type="compositionally biased region" description="Basic and acidic residues" evidence="3">
    <location>
        <begin position="342"/>
        <end position="362"/>
    </location>
</feature>
<feature type="compositionally biased region" description="Basic and acidic residues" evidence="3">
    <location>
        <begin position="308"/>
        <end position="318"/>
    </location>
</feature>
<feature type="compositionally biased region" description="Low complexity" evidence="3">
    <location>
        <begin position="687"/>
        <end position="696"/>
    </location>
</feature>
<organism evidence="5 6">
    <name type="scientific">Moelleriella libera RCEF 2490</name>
    <dbReference type="NCBI Taxonomy" id="1081109"/>
    <lineage>
        <taxon>Eukaryota</taxon>
        <taxon>Fungi</taxon>
        <taxon>Dikarya</taxon>
        <taxon>Ascomycota</taxon>
        <taxon>Pezizomycotina</taxon>
        <taxon>Sordariomycetes</taxon>
        <taxon>Hypocreomycetidae</taxon>
        <taxon>Hypocreales</taxon>
        <taxon>Clavicipitaceae</taxon>
        <taxon>Moelleriella</taxon>
    </lineage>
</organism>
<feature type="region of interest" description="Disordered" evidence="3">
    <location>
        <begin position="898"/>
        <end position="937"/>
    </location>
</feature>
<evidence type="ECO:0000313" key="5">
    <source>
        <dbReference type="EMBL" id="KZZ92569.1"/>
    </source>
</evidence>
<evidence type="ECO:0000313" key="6">
    <source>
        <dbReference type="Proteomes" id="UP000078544"/>
    </source>
</evidence>
<feature type="compositionally biased region" description="Basic and acidic residues" evidence="3">
    <location>
        <begin position="466"/>
        <end position="476"/>
    </location>
</feature>
<accession>A0A167ZEW7</accession>
<dbReference type="SUPFAM" id="SSF50044">
    <property type="entry name" value="SH3-domain"/>
    <property type="match status" value="1"/>
</dbReference>
<dbReference type="PROSITE" id="PS50002">
    <property type="entry name" value="SH3"/>
    <property type="match status" value="1"/>
</dbReference>
<dbReference type="Pfam" id="PF25459">
    <property type="entry name" value="AIM3_BBC1_C"/>
    <property type="match status" value="1"/>
</dbReference>
<dbReference type="InterPro" id="IPR035552">
    <property type="entry name" value="Mti1_SH3"/>
</dbReference>
<gene>
    <name evidence="5" type="ORF">AAL_06195</name>
</gene>
<dbReference type="CDD" id="cd11887">
    <property type="entry name" value="SH3_Bbc1"/>
    <property type="match status" value="1"/>
</dbReference>
<dbReference type="PANTHER" id="PTHR45929:SF7">
    <property type="entry name" value="LAS SEVENTEEN-BINDING PROTEIN 1"/>
    <property type="match status" value="1"/>
</dbReference>
<comment type="caution">
    <text evidence="5">The sequence shown here is derived from an EMBL/GenBank/DDBJ whole genome shotgun (WGS) entry which is preliminary data.</text>
</comment>
<feature type="region of interest" description="Disordered" evidence="3">
    <location>
        <begin position="60"/>
        <end position="477"/>
    </location>
</feature>
<feature type="compositionally biased region" description="Pro residues" evidence="3">
    <location>
        <begin position="614"/>
        <end position="629"/>
    </location>
</feature>
<protein>
    <submittedName>
        <fullName evidence="5">SH3 domain-containing protein</fullName>
    </submittedName>
</protein>
<feature type="compositionally biased region" description="Pro residues" evidence="3">
    <location>
        <begin position="815"/>
        <end position="826"/>
    </location>
</feature>
<dbReference type="Proteomes" id="UP000078544">
    <property type="component" value="Unassembled WGS sequence"/>
</dbReference>
<dbReference type="OrthoDB" id="207120at2759"/>
<dbReference type="PANTHER" id="PTHR45929">
    <property type="entry name" value="JAK PATHWAY SIGNAL TRANSDUCTION ADAPTOR MOLECULE"/>
    <property type="match status" value="1"/>
</dbReference>
<dbReference type="Gene3D" id="2.30.30.40">
    <property type="entry name" value="SH3 Domains"/>
    <property type="match status" value="1"/>
</dbReference>